<evidence type="ECO:0000256" key="4">
    <source>
        <dbReference type="ARBA" id="ARBA00023014"/>
    </source>
</evidence>
<reference evidence="6" key="1">
    <citation type="journal article" date="2015" name="Nature">
        <title>Complex archaea that bridge the gap between prokaryotes and eukaryotes.</title>
        <authorList>
            <person name="Spang A."/>
            <person name="Saw J.H."/>
            <person name="Jorgensen S.L."/>
            <person name="Zaremba-Niedzwiedzka K."/>
            <person name="Martijn J."/>
            <person name="Lind A.E."/>
            <person name="van Eijk R."/>
            <person name="Schleper C."/>
            <person name="Guy L."/>
            <person name="Ettema T.J."/>
        </authorList>
    </citation>
    <scope>NUCLEOTIDE SEQUENCE</scope>
</reference>
<evidence type="ECO:0000256" key="3">
    <source>
        <dbReference type="ARBA" id="ARBA00023004"/>
    </source>
</evidence>
<dbReference type="Gene3D" id="3.20.20.70">
    <property type="entry name" value="Aldolase class I"/>
    <property type="match status" value="1"/>
</dbReference>
<dbReference type="InterPro" id="IPR050377">
    <property type="entry name" value="Radical_SAM_PqqE_MftC-like"/>
</dbReference>
<dbReference type="EMBL" id="LAZR01000165">
    <property type="protein sequence ID" value="KKN84901.1"/>
    <property type="molecule type" value="Genomic_DNA"/>
</dbReference>
<sequence>MQRLNRGEPMAVKTWSSAGLIVTTWCNAQCASCYLSCRPDRREDMTVNEGLRLWRQLDEASPHGCRIHLTGGEPFGRWDVLIDLCRRAADERLRPPQNVETNAFWATGEAVVRERLIALDRAGVESFVVSADPYHQQFVPIANARLAVRVAEDVMGSDRVRARWADWLADGRDTGELDDAGRFELFLRYAQDGRDRMNGRAAAALGPHLADKTVAQLADRPCREALLRNKQIHVGPGGWIVPGTCAGILVGRADERTSIAECWQRLADDHAARPILGPLAEAGPVGLLPLAETEGFTPADHYAGKCHLCFAIRTHLSARGLGGDELGPAACYDTVAAT</sequence>
<dbReference type="GO" id="GO:0046872">
    <property type="term" value="F:metal ion binding"/>
    <property type="evidence" value="ECO:0007669"/>
    <property type="project" value="UniProtKB-KW"/>
</dbReference>
<dbReference type="CDD" id="cd01335">
    <property type="entry name" value="Radical_SAM"/>
    <property type="match status" value="1"/>
</dbReference>
<organism evidence="6">
    <name type="scientific">marine sediment metagenome</name>
    <dbReference type="NCBI Taxonomy" id="412755"/>
    <lineage>
        <taxon>unclassified sequences</taxon>
        <taxon>metagenomes</taxon>
        <taxon>ecological metagenomes</taxon>
    </lineage>
</organism>
<keyword evidence="4" id="KW-0411">Iron-sulfur</keyword>
<dbReference type="PANTHER" id="PTHR11228:SF7">
    <property type="entry name" value="PQQA PEPTIDE CYCLASE"/>
    <property type="match status" value="1"/>
</dbReference>
<dbReference type="SFLD" id="SFLDS00029">
    <property type="entry name" value="Radical_SAM"/>
    <property type="match status" value="1"/>
</dbReference>
<gene>
    <name evidence="6" type="ORF">LCGC14_0284260</name>
</gene>
<dbReference type="PANTHER" id="PTHR11228">
    <property type="entry name" value="RADICAL SAM DOMAIN PROTEIN"/>
    <property type="match status" value="1"/>
</dbReference>
<dbReference type="SUPFAM" id="SSF102114">
    <property type="entry name" value="Radical SAM enzymes"/>
    <property type="match status" value="1"/>
</dbReference>
<dbReference type="InterPro" id="IPR058240">
    <property type="entry name" value="rSAM_sf"/>
</dbReference>
<keyword evidence="2" id="KW-0479">Metal-binding</keyword>
<proteinExistence type="predicted"/>
<evidence type="ECO:0000313" key="6">
    <source>
        <dbReference type="EMBL" id="KKN84901.1"/>
    </source>
</evidence>
<dbReference type="AlphaFoldDB" id="A0A0F9WGA6"/>
<feature type="domain" description="Radical SAM core" evidence="5">
    <location>
        <begin position="21"/>
        <end position="134"/>
    </location>
</feature>
<dbReference type="InterPro" id="IPR013785">
    <property type="entry name" value="Aldolase_TIM"/>
</dbReference>
<comment type="caution">
    <text evidence="6">The sequence shown here is derived from an EMBL/GenBank/DDBJ whole genome shotgun (WGS) entry which is preliminary data.</text>
</comment>
<dbReference type="GO" id="GO:0051536">
    <property type="term" value="F:iron-sulfur cluster binding"/>
    <property type="evidence" value="ECO:0007669"/>
    <property type="project" value="UniProtKB-KW"/>
</dbReference>
<evidence type="ECO:0000256" key="2">
    <source>
        <dbReference type="ARBA" id="ARBA00022723"/>
    </source>
</evidence>
<keyword evidence="3" id="KW-0408">Iron</keyword>
<dbReference type="GO" id="GO:0003824">
    <property type="term" value="F:catalytic activity"/>
    <property type="evidence" value="ECO:0007669"/>
    <property type="project" value="InterPro"/>
</dbReference>
<dbReference type="InterPro" id="IPR007197">
    <property type="entry name" value="rSAM"/>
</dbReference>
<evidence type="ECO:0000259" key="5">
    <source>
        <dbReference type="Pfam" id="PF04055"/>
    </source>
</evidence>
<evidence type="ECO:0000256" key="1">
    <source>
        <dbReference type="ARBA" id="ARBA00022691"/>
    </source>
</evidence>
<protein>
    <recommendedName>
        <fullName evidence="5">Radical SAM core domain-containing protein</fullName>
    </recommendedName>
</protein>
<name>A0A0F9WGA6_9ZZZZ</name>
<accession>A0A0F9WGA6</accession>
<keyword evidence="1" id="KW-0949">S-adenosyl-L-methionine</keyword>
<dbReference type="Pfam" id="PF04055">
    <property type="entry name" value="Radical_SAM"/>
    <property type="match status" value="1"/>
</dbReference>